<dbReference type="Pfam" id="PF01494">
    <property type="entry name" value="FAD_binding_3"/>
    <property type="match status" value="1"/>
</dbReference>
<evidence type="ECO:0000259" key="2">
    <source>
        <dbReference type="Pfam" id="PF01494"/>
    </source>
</evidence>
<dbReference type="GO" id="GO:0019622">
    <property type="term" value="P:3-(3-hydroxy)phenylpropionate catabolic process"/>
    <property type="evidence" value="ECO:0007669"/>
    <property type="project" value="TreeGrafter"/>
</dbReference>
<dbReference type="PANTHER" id="PTHR43476:SF3">
    <property type="entry name" value="FAD-BINDING MONOOXYGENASE"/>
    <property type="match status" value="1"/>
</dbReference>
<dbReference type="PANTHER" id="PTHR43476">
    <property type="entry name" value="3-(3-HYDROXY-PHENYL)PROPIONATE/3-HYDROXYCINNAMIC ACID HYDROXYLASE"/>
    <property type="match status" value="1"/>
</dbReference>
<gene>
    <name evidence="3" type="ORF">GCM10007304_42210</name>
</gene>
<evidence type="ECO:0000256" key="1">
    <source>
        <dbReference type="ARBA" id="ARBA00023002"/>
    </source>
</evidence>
<sequence>MTTAPVVIVGAGPSGLVAATLLAQYGIESIVLERHPQHYPLPRAVHLDGEIYRLLQHLGLDREFATISRPARGMRLVDATLNVIAELDRSASTGVHSWPEANMFDQPELELMLRSNLKRHPEVRFMTGVEVLRIDRPADVNDPVVVHIRDENTRMESTLETRFLFGADGANSGVRAGIGSELDDLHFSEKWLVVDVRLDFELPVWDGVFQICDADNPASFMQIGPDRFRWEFRLPEGESGVVPYPESHIRELLSRWIPPSKPGVEIIRCTSYTFRARVADHWRRGNIFLVGDAAHSTPPFIGQGMGAGFRDAFNLAWKVAWVLRGDASAELLDTYEAERKPQVTNVIRSAVVIGWAMTGGSGKRGRFVQKALSRTFSLPGVSTLASNLPVPPLGRSALVTRRRPIGAIFPQQRTGVSRSDDLLGEGFSVVHRGKVGTEMARVANRLNARLVEAGAEHVEWTSWLKKHRTGSVLLRPDRVVAATESSVDDVQWDALFATSALP</sequence>
<feature type="domain" description="FAD-binding" evidence="2">
    <location>
        <begin position="4"/>
        <end position="349"/>
    </location>
</feature>
<evidence type="ECO:0000313" key="3">
    <source>
        <dbReference type="EMBL" id="GGG23926.1"/>
    </source>
</evidence>
<dbReference type="InterPro" id="IPR002938">
    <property type="entry name" value="FAD-bd"/>
</dbReference>
<dbReference type="InterPro" id="IPR050631">
    <property type="entry name" value="PheA/TfdB_FAD_monoxygenase"/>
</dbReference>
<dbReference type="GO" id="GO:0071949">
    <property type="term" value="F:FAD binding"/>
    <property type="evidence" value="ECO:0007669"/>
    <property type="project" value="InterPro"/>
</dbReference>
<dbReference type="NCBIfam" id="NF004829">
    <property type="entry name" value="PRK06183.1-3"/>
    <property type="match status" value="1"/>
</dbReference>
<organism evidence="3 4">
    <name type="scientific">Rhodococcoides trifolii</name>
    <dbReference type="NCBI Taxonomy" id="908250"/>
    <lineage>
        <taxon>Bacteria</taxon>
        <taxon>Bacillati</taxon>
        <taxon>Actinomycetota</taxon>
        <taxon>Actinomycetes</taxon>
        <taxon>Mycobacteriales</taxon>
        <taxon>Nocardiaceae</taxon>
        <taxon>Rhodococcoides</taxon>
    </lineage>
</organism>
<reference evidence="3" key="1">
    <citation type="journal article" date="2014" name="Int. J. Syst. Evol. Microbiol.">
        <title>Complete genome sequence of Corynebacterium casei LMG S-19264T (=DSM 44701T), isolated from a smear-ripened cheese.</title>
        <authorList>
            <consortium name="US DOE Joint Genome Institute (JGI-PGF)"/>
            <person name="Walter F."/>
            <person name="Albersmeier A."/>
            <person name="Kalinowski J."/>
            <person name="Ruckert C."/>
        </authorList>
    </citation>
    <scope>NUCLEOTIDE SEQUENCE</scope>
    <source>
        <strain evidence="3">CCM 7905</strain>
    </source>
</reference>
<comment type="caution">
    <text evidence="3">The sequence shown here is derived from an EMBL/GenBank/DDBJ whole genome shotgun (WGS) entry which is preliminary data.</text>
</comment>
<name>A0A917G5C1_9NOCA</name>
<dbReference type="Gene3D" id="3.50.50.60">
    <property type="entry name" value="FAD/NAD(P)-binding domain"/>
    <property type="match status" value="1"/>
</dbReference>
<reference evidence="3" key="2">
    <citation type="submission" date="2020-09" db="EMBL/GenBank/DDBJ databases">
        <authorList>
            <person name="Sun Q."/>
            <person name="Sedlacek I."/>
        </authorList>
    </citation>
    <scope>NUCLEOTIDE SEQUENCE</scope>
    <source>
        <strain evidence="3">CCM 7905</strain>
    </source>
</reference>
<keyword evidence="4" id="KW-1185">Reference proteome</keyword>
<accession>A0A917G5C1</accession>
<dbReference type="InterPro" id="IPR036188">
    <property type="entry name" value="FAD/NAD-bd_sf"/>
</dbReference>
<evidence type="ECO:0000313" key="4">
    <source>
        <dbReference type="Proteomes" id="UP000654257"/>
    </source>
</evidence>
<dbReference type="PRINTS" id="PR00420">
    <property type="entry name" value="RNGMNOXGNASE"/>
</dbReference>
<keyword evidence="1" id="KW-0560">Oxidoreductase</keyword>
<dbReference type="AlphaFoldDB" id="A0A917G5C1"/>
<dbReference type="RefSeq" id="WP_188546874.1">
    <property type="nucleotide sequence ID" value="NZ_BMCU01000005.1"/>
</dbReference>
<dbReference type="GO" id="GO:0008688">
    <property type="term" value="F:3-(3-hydroxyphenyl)propionate hydroxylase activity"/>
    <property type="evidence" value="ECO:0007669"/>
    <property type="project" value="TreeGrafter"/>
</dbReference>
<protein>
    <submittedName>
        <fullName evidence="3">3-(3-hydroxy-phenyl) propionate hydroxylase</fullName>
    </submittedName>
</protein>
<dbReference type="SUPFAM" id="SSF51905">
    <property type="entry name" value="FAD/NAD(P)-binding domain"/>
    <property type="match status" value="1"/>
</dbReference>
<dbReference type="Proteomes" id="UP000654257">
    <property type="component" value="Unassembled WGS sequence"/>
</dbReference>
<dbReference type="Gene3D" id="3.30.9.10">
    <property type="entry name" value="D-Amino Acid Oxidase, subunit A, domain 2"/>
    <property type="match status" value="1"/>
</dbReference>
<dbReference type="EMBL" id="BMCU01000005">
    <property type="protein sequence ID" value="GGG23926.1"/>
    <property type="molecule type" value="Genomic_DNA"/>
</dbReference>
<proteinExistence type="predicted"/>